<dbReference type="InterPro" id="IPR014978">
    <property type="entry name" value="Gln-Leu-Gln_QLQ"/>
</dbReference>
<organism evidence="9 10">
    <name type="scientific">Rhododendron griersonianum</name>
    <dbReference type="NCBI Taxonomy" id="479676"/>
    <lineage>
        <taxon>Eukaryota</taxon>
        <taxon>Viridiplantae</taxon>
        <taxon>Streptophyta</taxon>
        <taxon>Embryophyta</taxon>
        <taxon>Tracheophyta</taxon>
        <taxon>Spermatophyta</taxon>
        <taxon>Magnoliopsida</taxon>
        <taxon>eudicotyledons</taxon>
        <taxon>Gunneridae</taxon>
        <taxon>Pentapetalae</taxon>
        <taxon>asterids</taxon>
        <taxon>Ericales</taxon>
        <taxon>Ericaceae</taxon>
        <taxon>Ericoideae</taxon>
        <taxon>Rhodoreae</taxon>
        <taxon>Rhododendron</taxon>
    </lineage>
</organism>
<reference evidence="9" key="1">
    <citation type="submission" date="2020-08" db="EMBL/GenBank/DDBJ databases">
        <title>Plant Genome Project.</title>
        <authorList>
            <person name="Zhang R.-G."/>
        </authorList>
    </citation>
    <scope>NUCLEOTIDE SEQUENCE</scope>
    <source>
        <strain evidence="9">WSP0</strain>
        <tissue evidence="9">Leaf</tissue>
    </source>
</reference>
<evidence type="ECO:0000259" key="7">
    <source>
        <dbReference type="PROSITE" id="PS51666"/>
    </source>
</evidence>
<protein>
    <recommendedName>
        <fullName evidence="5">Growth-regulating factor</fullName>
    </recommendedName>
</protein>
<comment type="function">
    <text evidence="5">Transcription activator.</text>
</comment>
<dbReference type="AlphaFoldDB" id="A0AAV6IIK1"/>
<keyword evidence="10" id="KW-1185">Reference proteome</keyword>
<comment type="caution">
    <text evidence="9">The sequence shown here is derived from an EMBL/GenBank/DDBJ whole genome shotgun (WGS) entry which is preliminary data.</text>
</comment>
<evidence type="ECO:0000256" key="2">
    <source>
        <dbReference type="ARBA" id="ARBA00008122"/>
    </source>
</evidence>
<comment type="domain">
    <text evidence="5">The QLQ domain and WRC domain may be involved in protein-protein interaction and DNA-binding, respectively.</text>
</comment>
<evidence type="ECO:0000256" key="3">
    <source>
        <dbReference type="ARBA" id="ARBA00023242"/>
    </source>
</evidence>
<name>A0AAV6IIK1_9ERIC</name>
<feature type="region of interest" description="Disordered" evidence="6">
    <location>
        <begin position="78"/>
        <end position="113"/>
    </location>
</feature>
<dbReference type="Pfam" id="PF08879">
    <property type="entry name" value="WRC"/>
    <property type="match status" value="1"/>
</dbReference>
<dbReference type="PROSITE" id="PS51666">
    <property type="entry name" value="QLQ"/>
    <property type="match status" value="1"/>
</dbReference>
<sequence>MMDFRGLDLEGFSSNGSTPQPVLDPDTTKPNSNGSGFLKQGRSGSGQDEYWRASKVARAVDSESPKTLFGTSMLMRSDSGQQEHQNMISFSSPKSESHFLGKNGGLAEKSSQNSDSIYFQQTPHAYARNAGSGNGGMRAPLLGARGPFTPSQWVELEHQALIYKYMLANVPVPSNLLIPLKISHSPFGLSGLSSGSYPPNSFGWGSFHLGYSGNTDPEPGRCRRTDGKKWRCSRDTVADQKYCERHLNRNRHRSRKPVEGQTGQAVSGSSPKVAPISCSTSTSNSIDITQHQFKGLHSGGNKPSADVLVNRMQEPKGISMPPSTTNLKSKEYPFSIPKQHIPNEESSGFGLVSSDSLLNPSRETSYVNSRHYNPILDFNDHKSDGQHSLRHFTDDWPKDQSNRGSIAWPEELKSDWTQLSMSIPMAASDFSSTSSSSPQEKISPSPLSLSHELDPRQMVLMVNKNLNESTEKQTNWIPVSWGSAMGGPLGEVLNLKTGVPNGSPQLGSSPTGVLHRTTFVSLSNSSSGKSSPRADNMQTNETSALGGHMIGSILASPFTIPSV</sequence>
<dbReference type="InterPro" id="IPR014977">
    <property type="entry name" value="WRC_dom"/>
</dbReference>
<comment type="similarity">
    <text evidence="2 5">Belongs to the GRF family.</text>
</comment>
<comment type="subcellular location">
    <subcellularLocation>
        <location evidence="1 4 5">Nucleus</location>
    </subcellularLocation>
</comment>
<keyword evidence="5" id="KW-0010">Activator</keyword>
<feature type="domain" description="WRC" evidence="8">
    <location>
        <begin position="216"/>
        <end position="260"/>
    </location>
</feature>
<evidence type="ECO:0000256" key="5">
    <source>
        <dbReference type="RuleBase" id="RU367127"/>
    </source>
</evidence>
<dbReference type="PANTHER" id="PTHR31602:SF42">
    <property type="entry name" value="GROWTH-REGULATING FACTOR 2"/>
    <property type="match status" value="1"/>
</dbReference>
<accession>A0AAV6IIK1</accession>
<evidence type="ECO:0000256" key="4">
    <source>
        <dbReference type="PROSITE-ProRule" id="PRU01002"/>
    </source>
</evidence>
<keyword evidence="5" id="KW-0805">Transcription regulation</keyword>
<feature type="compositionally biased region" description="Low complexity" evidence="6">
    <location>
        <begin position="428"/>
        <end position="446"/>
    </location>
</feature>
<proteinExistence type="inferred from homology"/>
<evidence type="ECO:0000256" key="1">
    <source>
        <dbReference type="ARBA" id="ARBA00004123"/>
    </source>
</evidence>
<dbReference type="GO" id="GO:0006355">
    <property type="term" value="P:regulation of DNA-templated transcription"/>
    <property type="evidence" value="ECO:0007669"/>
    <property type="project" value="InterPro"/>
</dbReference>
<keyword evidence="3 4" id="KW-0539">Nucleus</keyword>
<keyword evidence="5" id="KW-0804">Transcription</keyword>
<feature type="region of interest" description="Disordered" evidence="6">
    <location>
        <begin position="243"/>
        <end position="281"/>
    </location>
</feature>
<dbReference type="EMBL" id="JACTNZ010000010">
    <property type="protein sequence ID" value="KAG5528337.1"/>
    <property type="molecule type" value="Genomic_DNA"/>
</dbReference>
<gene>
    <name evidence="9" type="ORF">RHGRI_029117</name>
</gene>
<feature type="compositionally biased region" description="Polar residues" evidence="6">
    <location>
        <begin position="78"/>
        <end position="94"/>
    </location>
</feature>
<feature type="domain" description="QLQ" evidence="7">
    <location>
        <begin position="147"/>
        <end position="182"/>
    </location>
</feature>
<evidence type="ECO:0000313" key="9">
    <source>
        <dbReference type="EMBL" id="KAG5528337.1"/>
    </source>
</evidence>
<feature type="compositionally biased region" description="Polar residues" evidence="6">
    <location>
        <begin position="261"/>
        <end position="270"/>
    </location>
</feature>
<feature type="region of interest" description="Disordered" evidence="6">
    <location>
        <begin position="1"/>
        <end position="49"/>
    </location>
</feature>
<feature type="short sequence motif" description="Bipartite nuclear localization signal" evidence="4">
    <location>
        <begin position="221"/>
        <end position="231"/>
    </location>
</feature>
<evidence type="ECO:0000259" key="8">
    <source>
        <dbReference type="PROSITE" id="PS51667"/>
    </source>
</evidence>
<feature type="region of interest" description="Disordered" evidence="6">
    <location>
        <begin position="521"/>
        <end position="540"/>
    </location>
</feature>
<dbReference type="InterPro" id="IPR031137">
    <property type="entry name" value="GRF"/>
</dbReference>
<dbReference type="GO" id="GO:0005634">
    <property type="term" value="C:nucleus"/>
    <property type="evidence" value="ECO:0007669"/>
    <property type="project" value="UniProtKB-SubCell"/>
</dbReference>
<dbReference type="Pfam" id="PF08880">
    <property type="entry name" value="QLQ"/>
    <property type="match status" value="1"/>
</dbReference>
<dbReference type="GO" id="GO:0006351">
    <property type="term" value="P:DNA-templated transcription"/>
    <property type="evidence" value="ECO:0007669"/>
    <property type="project" value="UniProtKB-UniRule"/>
</dbReference>
<evidence type="ECO:0000313" key="10">
    <source>
        <dbReference type="Proteomes" id="UP000823749"/>
    </source>
</evidence>
<dbReference type="PROSITE" id="PS51667">
    <property type="entry name" value="WRC"/>
    <property type="match status" value="1"/>
</dbReference>
<feature type="compositionally biased region" description="Low complexity" evidence="6">
    <location>
        <begin position="521"/>
        <end position="531"/>
    </location>
</feature>
<feature type="short sequence motif" description="Bipartite nuclear localization signal" evidence="4">
    <location>
        <begin position="249"/>
        <end position="256"/>
    </location>
</feature>
<dbReference type="GO" id="GO:0099402">
    <property type="term" value="P:plant organ development"/>
    <property type="evidence" value="ECO:0007669"/>
    <property type="project" value="UniProtKB-ARBA"/>
</dbReference>
<evidence type="ECO:0000256" key="6">
    <source>
        <dbReference type="SAM" id="MobiDB-lite"/>
    </source>
</evidence>
<dbReference type="GO" id="GO:0005524">
    <property type="term" value="F:ATP binding"/>
    <property type="evidence" value="ECO:0007669"/>
    <property type="project" value="UniProtKB-UniRule"/>
</dbReference>
<dbReference type="SMART" id="SM00951">
    <property type="entry name" value="QLQ"/>
    <property type="match status" value="1"/>
</dbReference>
<dbReference type="PANTHER" id="PTHR31602">
    <property type="entry name" value="GROWTH-REGULATING FACTOR 5"/>
    <property type="match status" value="1"/>
</dbReference>
<dbReference type="Proteomes" id="UP000823749">
    <property type="component" value="Chromosome 10"/>
</dbReference>
<feature type="region of interest" description="Disordered" evidence="6">
    <location>
        <begin position="428"/>
        <end position="450"/>
    </location>
</feature>